<reference evidence="1 2" key="1">
    <citation type="submission" date="2017-06" db="EMBL/GenBank/DDBJ databases">
        <title>Novel phages from South African skin metaviromes.</title>
        <authorList>
            <person name="van Zyl L.J."/>
            <person name="Abrahams Y."/>
            <person name="Stander E.A."/>
            <person name="Kirby B.M."/>
            <person name="Clavaud C."/>
            <person name="Farcet C."/>
            <person name="Breton L."/>
            <person name="Trindade M.I."/>
        </authorList>
    </citation>
    <scope>NUCLEOTIDE SEQUENCE [LARGE SCALE GENOMIC DNA]</scope>
</reference>
<gene>
    <name evidence="1" type="ORF">2F1_15</name>
</gene>
<protein>
    <submittedName>
        <fullName evidence="1">Uncharacterized protein</fullName>
    </submittedName>
</protein>
<dbReference type="Proteomes" id="UP000887440">
    <property type="component" value="Segment"/>
</dbReference>
<accession>A0A2H4JFA7</accession>
<dbReference type="PROSITE" id="PS51257">
    <property type="entry name" value="PROKAR_LIPOPROTEIN"/>
    <property type="match status" value="1"/>
</dbReference>
<evidence type="ECO:0000313" key="2">
    <source>
        <dbReference type="Proteomes" id="UP000887440"/>
    </source>
</evidence>
<organism evidence="1 2">
    <name type="scientific">Uncultured Caudovirales phage clone 2F_1</name>
    <dbReference type="NCBI Taxonomy" id="2992576"/>
    <lineage>
        <taxon>Viruses</taxon>
        <taxon>Duplodnaviria</taxon>
        <taxon>Heunggongvirae</taxon>
        <taxon>Uroviricota</taxon>
        <taxon>Caudoviricetes</taxon>
        <taxon>Peduoviridae</taxon>
        <taxon>Bracchivirus</taxon>
        <taxon>Bracchivirus U2F1</taxon>
    </lineage>
</organism>
<keyword evidence="2" id="KW-1185">Reference proteome</keyword>
<proteinExistence type="predicted"/>
<evidence type="ECO:0000313" key="1">
    <source>
        <dbReference type="EMBL" id="ASN71616.1"/>
    </source>
</evidence>
<sequence length="85" mass="10063">MQAIFKTNLSYFFLLSCKERAIILLSSNQTKLFKMKDLEKTQMYIEMLNERIEELKKADDQNPYAKICVTHLNDELSKLIKFLTP</sequence>
<name>A0A2H4JFA7_9CAUD</name>
<dbReference type="EMBL" id="MF417929">
    <property type="protein sequence ID" value="ASN71616.1"/>
    <property type="molecule type" value="Genomic_DNA"/>
</dbReference>